<accession>A0A5J6DBJ7</accession>
<proteinExistence type="predicted"/>
<dbReference type="Proteomes" id="UP000326545">
    <property type="component" value="Segment"/>
</dbReference>
<dbReference type="EMBL" id="MN184887">
    <property type="protein sequence ID" value="QEQ94926.1"/>
    <property type="molecule type" value="Genomic_DNA"/>
</dbReference>
<evidence type="ECO:0000313" key="2">
    <source>
        <dbReference type="Proteomes" id="UP000326545"/>
    </source>
</evidence>
<evidence type="ECO:0000313" key="1">
    <source>
        <dbReference type="EMBL" id="QEQ94926.1"/>
    </source>
</evidence>
<keyword evidence="2" id="KW-1185">Reference proteome</keyword>
<sequence length="94" mass="10357">MKTIIAMLLALTLVGCATKPIVVPVVEAPKATNILAKPPADAMKEPVEPTPLIKGDVRSGNTQIMRQNNLNALHDRQSLRILQAYIRNIFKDEK</sequence>
<organism evidence="1 2">
    <name type="scientific">Erwinia phage pEp_SNUABM_01</name>
    <dbReference type="NCBI Taxonomy" id="2601643"/>
    <lineage>
        <taxon>Viruses</taxon>
        <taxon>Duplodnaviria</taxon>
        <taxon>Heunggongvirae</taxon>
        <taxon>Uroviricota</taxon>
        <taxon>Caudoviricetes</taxon>
        <taxon>Vequintavirinae</taxon>
        <taxon>Henunavirus</taxon>
        <taxon>Henunavirus SNUABM01</taxon>
    </lineage>
</organism>
<reference evidence="1 2" key="1">
    <citation type="submission" date="2019-07" db="EMBL/GenBank/DDBJ databases">
        <title>Complete genome sequence of bacteriophages infecting Erwinia pyrifoliae.</title>
        <authorList>
            <person name="Kim S.G."/>
            <person name="Park S.C."/>
        </authorList>
    </citation>
    <scope>NUCLEOTIDE SEQUENCE [LARGE SCALE GENOMIC DNA]</scope>
</reference>
<evidence type="ECO:0008006" key="3">
    <source>
        <dbReference type="Google" id="ProtNLM"/>
    </source>
</evidence>
<gene>
    <name evidence="1" type="ORF">pEpSNUABM01_100</name>
</gene>
<protein>
    <recommendedName>
        <fullName evidence="3">O-spanin</fullName>
    </recommendedName>
</protein>
<name>A0A5J6DBJ7_9CAUD</name>
<dbReference type="PROSITE" id="PS51257">
    <property type="entry name" value="PROKAR_LIPOPROTEIN"/>
    <property type="match status" value="1"/>
</dbReference>